<evidence type="ECO:0000313" key="1">
    <source>
        <dbReference type="EMBL" id="MXU96875.1"/>
    </source>
</evidence>
<organism evidence="1">
    <name type="scientific">Ixodes ricinus</name>
    <name type="common">Common tick</name>
    <name type="synonym">Acarus ricinus</name>
    <dbReference type="NCBI Taxonomy" id="34613"/>
    <lineage>
        <taxon>Eukaryota</taxon>
        <taxon>Metazoa</taxon>
        <taxon>Ecdysozoa</taxon>
        <taxon>Arthropoda</taxon>
        <taxon>Chelicerata</taxon>
        <taxon>Arachnida</taxon>
        <taxon>Acari</taxon>
        <taxon>Parasitiformes</taxon>
        <taxon>Ixodida</taxon>
        <taxon>Ixodoidea</taxon>
        <taxon>Ixodidae</taxon>
        <taxon>Ixodinae</taxon>
        <taxon>Ixodes</taxon>
    </lineage>
</organism>
<dbReference type="EMBL" id="GIFC01014792">
    <property type="protein sequence ID" value="MXU96875.1"/>
    <property type="molecule type" value="Transcribed_RNA"/>
</dbReference>
<reference evidence="1" key="1">
    <citation type="submission" date="2019-12" db="EMBL/GenBank/DDBJ databases">
        <title>An insight into the sialome of adult female Ixodes ricinus ticks feeding for 6 days.</title>
        <authorList>
            <person name="Perner J."/>
            <person name="Ribeiro J.M.C."/>
        </authorList>
    </citation>
    <scope>NUCLEOTIDE SEQUENCE</scope>
    <source>
        <strain evidence="1">Semi-engorged</strain>
        <tissue evidence="1">Salivary glands</tissue>
    </source>
</reference>
<protein>
    <submittedName>
        <fullName evidence="1">Putative secreted protein</fullName>
    </submittedName>
</protein>
<name>A0A6B0V505_IXORI</name>
<proteinExistence type="predicted"/>
<sequence>MMYLAPGYWLLPLRTSSCILSMLNGVTISGKVRFWAIERGTPTSLMRKLGSGVMTVRAEKSTRLPIRLPRMRPSLLFSRCLIDLSGRPDFCIALGSPGISLSTSVATWNWSILSVSAMMWAAAPLCSLRISSLLALTMSASLWVKSSWLRAEPNMTTAGRTASGGTGSTVMSIQSGLVKRGSMPRIWHSSSDTWRKISHTRSAVSTTFFSCESSLTCFHSAVRSRPLRRMLGW</sequence>
<dbReference type="AlphaFoldDB" id="A0A6B0V505"/>
<accession>A0A6B0V505</accession>